<dbReference type="InterPro" id="IPR050553">
    <property type="entry name" value="Thioredoxin_ResA/DsbE_sf"/>
</dbReference>
<dbReference type="PANTHER" id="PTHR42852">
    <property type="entry name" value="THIOL:DISULFIDE INTERCHANGE PROTEIN DSBE"/>
    <property type="match status" value="1"/>
</dbReference>
<feature type="domain" description="Thioredoxin" evidence="2">
    <location>
        <begin position="15"/>
        <end position="158"/>
    </location>
</feature>
<evidence type="ECO:0000313" key="3">
    <source>
        <dbReference type="EMBL" id="MEL1243592.1"/>
    </source>
</evidence>
<feature type="chain" id="PRO_5046276929" evidence="1">
    <location>
        <begin position="18"/>
        <end position="158"/>
    </location>
</feature>
<comment type="caution">
    <text evidence="3">The sequence shown here is derived from an EMBL/GenBank/DDBJ whole genome shotgun (WGS) entry which is preliminary data.</text>
</comment>
<dbReference type="InterPro" id="IPR013766">
    <property type="entry name" value="Thioredoxin_domain"/>
</dbReference>
<dbReference type="RefSeq" id="WP_341695908.1">
    <property type="nucleotide sequence ID" value="NZ_JBBYHR010000002.1"/>
</dbReference>
<dbReference type="Gene3D" id="3.40.30.10">
    <property type="entry name" value="Glutaredoxin"/>
    <property type="match status" value="1"/>
</dbReference>
<name>A0ABU9HVK8_9FLAO</name>
<dbReference type="PANTHER" id="PTHR42852:SF17">
    <property type="entry name" value="THIOREDOXIN-LIKE PROTEIN HI_1115"/>
    <property type="match status" value="1"/>
</dbReference>
<keyword evidence="1" id="KW-0732">Signal</keyword>
<dbReference type="CDD" id="cd02966">
    <property type="entry name" value="TlpA_like_family"/>
    <property type="match status" value="1"/>
</dbReference>
<dbReference type="Proteomes" id="UP001464555">
    <property type="component" value="Unassembled WGS sequence"/>
</dbReference>
<reference evidence="3 4" key="1">
    <citation type="submission" date="2024-04" db="EMBL/GenBank/DDBJ databases">
        <title>Flavobacterium sp. DGU11 16S ribosomal RNA gene Genome sequencing and assembly.</title>
        <authorList>
            <person name="Park S."/>
        </authorList>
    </citation>
    <scope>NUCLEOTIDE SEQUENCE [LARGE SCALE GENOMIC DNA]</scope>
    <source>
        <strain evidence="3 4">DGU11</strain>
    </source>
</reference>
<organism evidence="3 4">
    <name type="scientific">Flavobacterium arundinis</name>
    <dbReference type="NCBI Taxonomy" id="3139143"/>
    <lineage>
        <taxon>Bacteria</taxon>
        <taxon>Pseudomonadati</taxon>
        <taxon>Bacteroidota</taxon>
        <taxon>Flavobacteriia</taxon>
        <taxon>Flavobacteriales</taxon>
        <taxon>Flavobacteriaceae</taxon>
        <taxon>Flavobacterium</taxon>
    </lineage>
</organism>
<dbReference type="SUPFAM" id="SSF52833">
    <property type="entry name" value="Thioredoxin-like"/>
    <property type="match status" value="1"/>
</dbReference>
<proteinExistence type="predicted"/>
<accession>A0ABU9HVK8</accession>
<protein>
    <submittedName>
        <fullName evidence="3">TlpA disulfide reductase family protein</fullName>
    </submittedName>
</protein>
<sequence>MKKILVLFLFLTASVYAQKEMPNVNLKSENNKSYNVKNDFAQKDKIYVFTFWATWCVPCLNELDAINQHYAEWSKELNMEVIAVSIDDTRTQKRVKPLLNGKKWPYTILLDTNQDLKRALAIANVPYTIVVKNKKVVYVHNGYSQGAEKELYAKLKTL</sequence>
<dbReference type="EMBL" id="JBBYHR010000002">
    <property type="protein sequence ID" value="MEL1243592.1"/>
    <property type="molecule type" value="Genomic_DNA"/>
</dbReference>
<dbReference type="Pfam" id="PF00578">
    <property type="entry name" value="AhpC-TSA"/>
    <property type="match status" value="1"/>
</dbReference>
<evidence type="ECO:0000259" key="2">
    <source>
        <dbReference type="PROSITE" id="PS51352"/>
    </source>
</evidence>
<dbReference type="PROSITE" id="PS51352">
    <property type="entry name" value="THIOREDOXIN_2"/>
    <property type="match status" value="1"/>
</dbReference>
<dbReference type="InterPro" id="IPR036249">
    <property type="entry name" value="Thioredoxin-like_sf"/>
</dbReference>
<feature type="signal peptide" evidence="1">
    <location>
        <begin position="1"/>
        <end position="17"/>
    </location>
</feature>
<gene>
    <name evidence="3" type="ORF">AAEO56_04905</name>
</gene>
<dbReference type="InterPro" id="IPR000866">
    <property type="entry name" value="AhpC/TSA"/>
</dbReference>
<keyword evidence="4" id="KW-1185">Reference proteome</keyword>
<evidence type="ECO:0000256" key="1">
    <source>
        <dbReference type="SAM" id="SignalP"/>
    </source>
</evidence>
<evidence type="ECO:0000313" key="4">
    <source>
        <dbReference type="Proteomes" id="UP001464555"/>
    </source>
</evidence>